<keyword evidence="1" id="KW-0732">Signal</keyword>
<name>M1JBB6_PHLPP</name>
<sequence length="309" mass="36290">MKYVWSCVCLLFFDCFVLGLSMQVITLGDGDEYQIGKFDNSDEEFLDTDFDFLEKPYKSKMNSIYTGTHFILNYVGRPKTCISSITVLSYEDDTQKKSTQNPKKSKIWCQKGGIGKNNCLLVFRMRTKRENARVKIFGVKEPCSFKERYLNNIPKQIDAYGQRYQFSKEYPNWNLPRANMKQYQRLDDVIYVKDGLFNVQRNYLDKSDKFTMAREKFVPDNTLKFTMDFTNSGQYRISFLDIYWYQQSEKGKPKLPYIYYNGQCSSTNKTCQVVFDADEPMSYVFVKVFNNKNYEGARLLAKDLGRSGK</sequence>
<protein>
    <submittedName>
        <fullName evidence="2">SP34</fullName>
    </submittedName>
</protein>
<reference evidence="2" key="1">
    <citation type="journal article" date="2012" name="PLoS ONE">
        <title>Updating the salivary gland transcriptome of Phlebotomus papatasi (Tunisian strain): the search for sand fly-secreted immunogenic proteins for humans.</title>
        <authorList>
            <person name="Abdeladhim M."/>
            <person name="Jochim R.C."/>
            <person name="Ben Ahmed M."/>
            <person name="Zhioua E."/>
            <person name="Chelbi I."/>
            <person name="Cherni S."/>
            <person name="Louzir H."/>
            <person name="Ribeiro J.M."/>
            <person name="Valenzuela J.G."/>
        </authorList>
    </citation>
    <scope>NUCLEOTIDE SEQUENCE</scope>
    <source>
        <tissue evidence="2">Salivary gland</tissue>
    </source>
</reference>
<proteinExistence type="evidence at transcript level"/>
<evidence type="ECO:0000256" key="1">
    <source>
        <dbReference type="SAM" id="SignalP"/>
    </source>
</evidence>
<accession>M1JBB6</accession>
<feature type="chain" id="PRO_5004015213" evidence="1">
    <location>
        <begin position="20"/>
        <end position="309"/>
    </location>
</feature>
<dbReference type="VEuPathDB" id="VectorBase:PPAPM1_008705"/>
<evidence type="ECO:0000313" key="2">
    <source>
        <dbReference type="EMBL" id="AGE83098.1"/>
    </source>
</evidence>
<dbReference type="EMBL" id="JQ988889">
    <property type="protein sequence ID" value="AGE83098.1"/>
    <property type="molecule type" value="mRNA"/>
</dbReference>
<organism evidence="2">
    <name type="scientific">Phlebotomus papatasi</name>
    <name type="common">Sandfly</name>
    <dbReference type="NCBI Taxonomy" id="29031"/>
    <lineage>
        <taxon>Eukaryota</taxon>
        <taxon>Metazoa</taxon>
        <taxon>Ecdysozoa</taxon>
        <taxon>Arthropoda</taxon>
        <taxon>Hexapoda</taxon>
        <taxon>Insecta</taxon>
        <taxon>Pterygota</taxon>
        <taxon>Neoptera</taxon>
        <taxon>Endopterygota</taxon>
        <taxon>Diptera</taxon>
        <taxon>Nematocera</taxon>
        <taxon>Psychodoidea</taxon>
        <taxon>Psychodidae</taxon>
        <taxon>Phlebotomus</taxon>
        <taxon>Phlebotomus</taxon>
    </lineage>
</organism>
<dbReference type="AlphaFoldDB" id="M1JBB6"/>
<feature type="signal peptide" evidence="1">
    <location>
        <begin position="1"/>
        <end position="19"/>
    </location>
</feature>